<gene>
    <name evidence="4" type="ORF">GCM10008957_02960</name>
</gene>
<accession>A0A918BV11</accession>
<name>A0A918BV11_9DEIO</name>
<evidence type="ECO:0000256" key="3">
    <source>
        <dbReference type="PIRSR" id="PIRSR607837-1"/>
    </source>
</evidence>
<dbReference type="PANTHER" id="PTHR37302">
    <property type="entry name" value="SLR1116 PROTEIN"/>
    <property type="match status" value="1"/>
</dbReference>
<evidence type="ECO:0000256" key="2">
    <source>
        <dbReference type="ARBA" id="ARBA00022723"/>
    </source>
</evidence>
<dbReference type="Gene3D" id="1.20.120.450">
    <property type="entry name" value="dinb family like domain"/>
    <property type="match status" value="1"/>
</dbReference>
<proteinExistence type="inferred from homology"/>
<feature type="binding site" evidence="3">
    <location>
        <position position="49"/>
    </location>
    <ligand>
        <name>a divalent metal cation</name>
        <dbReference type="ChEBI" id="CHEBI:60240"/>
    </ligand>
</feature>
<organism evidence="4 5">
    <name type="scientific">Deinococcus ruber</name>
    <dbReference type="NCBI Taxonomy" id="1848197"/>
    <lineage>
        <taxon>Bacteria</taxon>
        <taxon>Thermotogati</taxon>
        <taxon>Deinococcota</taxon>
        <taxon>Deinococci</taxon>
        <taxon>Deinococcales</taxon>
        <taxon>Deinococcaceae</taxon>
        <taxon>Deinococcus</taxon>
    </lineage>
</organism>
<keyword evidence="2 3" id="KW-0479">Metal-binding</keyword>
<dbReference type="RefSeq" id="WP_189087698.1">
    <property type="nucleotide sequence ID" value="NZ_BMQL01000001.1"/>
</dbReference>
<feature type="binding site" evidence="3">
    <location>
        <position position="133"/>
    </location>
    <ligand>
        <name>a divalent metal cation</name>
        <dbReference type="ChEBI" id="CHEBI:60240"/>
    </ligand>
</feature>
<sequence>MNDDLRGFYRLVQGSRERVFAWAESLPPQVYTAEHPEFAYGSLRNIQAHIADCCLSWVGVRGLGMAENDVPSDSLRDVSAMRERFQQVDGVLGRAFDSFSALDEPLEIQWRQGTLSVTRRWLLLHPITHEFHHKGQMLALGRVLGHPYPPGPDTDLLLPSEV</sequence>
<dbReference type="GO" id="GO:0046872">
    <property type="term" value="F:metal ion binding"/>
    <property type="evidence" value="ECO:0007669"/>
    <property type="project" value="UniProtKB-KW"/>
</dbReference>
<reference evidence="4" key="2">
    <citation type="submission" date="2020-09" db="EMBL/GenBank/DDBJ databases">
        <authorList>
            <person name="Sun Q."/>
            <person name="Ohkuma M."/>
        </authorList>
    </citation>
    <scope>NUCLEOTIDE SEQUENCE</scope>
    <source>
        <strain evidence="4">JCM 31311</strain>
    </source>
</reference>
<feature type="binding site" evidence="3">
    <location>
        <position position="129"/>
    </location>
    <ligand>
        <name>a divalent metal cation</name>
        <dbReference type="ChEBI" id="CHEBI:60240"/>
    </ligand>
</feature>
<comment type="similarity">
    <text evidence="1">Belongs to the DinB family.</text>
</comment>
<dbReference type="EMBL" id="BMQL01000001">
    <property type="protein sequence ID" value="GGQ94233.1"/>
    <property type="molecule type" value="Genomic_DNA"/>
</dbReference>
<dbReference type="InterPro" id="IPR007837">
    <property type="entry name" value="DinB"/>
</dbReference>
<dbReference type="Pfam" id="PF05163">
    <property type="entry name" value="DinB"/>
    <property type="match status" value="1"/>
</dbReference>
<dbReference type="InterPro" id="IPR034660">
    <property type="entry name" value="DinB/YfiT-like"/>
</dbReference>
<protein>
    <submittedName>
        <fullName evidence="4">DNA damage-inducible protein DinB</fullName>
    </submittedName>
</protein>
<comment type="caution">
    <text evidence="4">The sequence shown here is derived from an EMBL/GenBank/DDBJ whole genome shotgun (WGS) entry which is preliminary data.</text>
</comment>
<dbReference type="AlphaFoldDB" id="A0A918BV11"/>
<evidence type="ECO:0000313" key="4">
    <source>
        <dbReference type="EMBL" id="GGQ94233.1"/>
    </source>
</evidence>
<dbReference type="Proteomes" id="UP000603865">
    <property type="component" value="Unassembled WGS sequence"/>
</dbReference>
<evidence type="ECO:0000256" key="1">
    <source>
        <dbReference type="ARBA" id="ARBA00008635"/>
    </source>
</evidence>
<dbReference type="PANTHER" id="PTHR37302:SF3">
    <property type="entry name" value="DAMAGE-INDUCIBLE PROTEIN DINB"/>
    <property type="match status" value="1"/>
</dbReference>
<dbReference type="SUPFAM" id="SSF109854">
    <property type="entry name" value="DinB/YfiT-like putative metalloenzymes"/>
    <property type="match status" value="1"/>
</dbReference>
<reference evidence="4" key="1">
    <citation type="journal article" date="2014" name="Int. J. Syst. Evol. Microbiol.">
        <title>Complete genome sequence of Corynebacterium casei LMG S-19264T (=DSM 44701T), isolated from a smear-ripened cheese.</title>
        <authorList>
            <consortium name="US DOE Joint Genome Institute (JGI-PGF)"/>
            <person name="Walter F."/>
            <person name="Albersmeier A."/>
            <person name="Kalinowski J."/>
            <person name="Ruckert C."/>
        </authorList>
    </citation>
    <scope>NUCLEOTIDE SEQUENCE</scope>
    <source>
        <strain evidence="4">JCM 31311</strain>
    </source>
</reference>
<keyword evidence="5" id="KW-1185">Reference proteome</keyword>
<evidence type="ECO:0000313" key="5">
    <source>
        <dbReference type="Proteomes" id="UP000603865"/>
    </source>
</evidence>